<dbReference type="Proteomes" id="UP000820669">
    <property type="component" value="Unassembled WGS sequence"/>
</dbReference>
<dbReference type="RefSeq" id="WP_169379377.1">
    <property type="nucleotide sequence ID" value="NZ_JAAXLA010000002.1"/>
</dbReference>
<gene>
    <name evidence="1" type="ORF">HF526_01490</name>
</gene>
<reference evidence="1 2" key="1">
    <citation type="submission" date="2020-04" db="EMBL/GenBank/DDBJ databases">
        <authorList>
            <person name="Klaysubun C."/>
            <person name="Duangmal K."/>
            <person name="Lipun K."/>
        </authorList>
    </citation>
    <scope>NUCLEOTIDE SEQUENCE [LARGE SCALE GENOMIC DNA]</scope>
    <source>
        <strain evidence="1 2">K10HN5</strain>
    </source>
</reference>
<proteinExistence type="predicted"/>
<comment type="caution">
    <text evidence="1">The sequence shown here is derived from an EMBL/GenBank/DDBJ whole genome shotgun (WGS) entry which is preliminary data.</text>
</comment>
<protein>
    <recommendedName>
        <fullName evidence="3">RES domain-containing protein</fullName>
    </recommendedName>
</protein>
<organism evidence="1 2">
    <name type="scientific">Pseudonocardia acidicola</name>
    <dbReference type="NCBI Taxonomy" id="2724939"/>
    <lineage>
        <taxon>Bacteria</taxon>
        <taxon>Bacillati</taxon>
        <taxon>Actinomycetota</taxon>
        <taxon>Actinomycetes</taxon>
        <taxon>Pseudonocardiales</taxon>
        <taxon>Pseudonocardiaceae</taxon>
        <taxon>Pseudonocardia</taxon>
    </lineage>
</organism>
<evidence type="ECO:0008006" key="3">
    <source>
        <dbReference type="Google" id="ProtNLM"/>
    </source>
</evidence>
<name>A0ABX1S388_9PSEU</name>
<sequence>MTAPVGSGEKVEVSRIALSGVPVDLTLPAVLGDYRWYGNTRFAGPRLARQFFLAPAGEHRAIPTHILPRARESRRTFRGYDAVLFEAPDRSDAALVLAGPYHEATTWFGGPAPDADGLGRLVNTLRFVDSPSGATLRPASDLLVVQPDVTLIGRNAASVLMVRRSAEALPTLPDWAGLRLPGGELWRGERVLDPAQSDLVAGTPHRWRYLLAGDSAVLDLVLLGPESGRPPTALDEQQILDALGVLGARWAG</sequence>
<accession>A0ABX1S388</accession>
<evidence type="ECO:0000313" key="2">
    <source>
        <dbReference type="Proteomes" id="UP000820669"/>
    </source>
</evidence>
<evidence type="ECO:0000313" key="1">
    <source>
        <dbReference type="EMBL" id="NMH96005.1"/>
    </source>
</evidence>
<keyword evidence="2" id="KW-1185">Reference proteome</keyword>
<dbReference type="EMBL" id="JAAXLA010000002">
    <property type="protein sequence ID" value="NMH96005.1"/>
    <property type="molecule type" value="Genomic_DNA"/>
</dbReference>